<dbReference type="Pfam" id="PF10576">
    <property type="entry name" value="EndIII_4Fe-2S"/>
    <property type="match status" value="1"/>
</dbReference>
<evidence type="ECO:0000256" key="7">
    <source>
        <dbReference type="ARBA" id="ARBA00022723"/>
    </source>
</evidence>
<proteinExistence type="inferred from homology"/>
<dbReference type="InterPro" id="IPR023170">
    <property type="entry name" value="HhH_base_excis_C"/>
</dbReference>
<comment type="catalytic activity">
    <reaction evidence="1">
        <text>Hydrolyzes free adenine bases from 7,8-dihydro-8-oxoguanine:adenine mismatched double-stranded DNA, leaving an apurinic site.</text>
        <dbReference type="EC" id="3.2.2.31"/>
    </reaction>
</comment>
<dbReference type="PATRIC" id="fig|2702.100.peg.317"/>
<dbReference type="Pfam" id="PF00633">
    <property type="entry name" value="HHH"/>
    <property type="match status" value="1"/>
</dbReference>
<protein>
    <recommendedName>
        <fullName evidence="5">Adenine DNA glycosylase</fullName>
        <ecNumber evidence="4">3.2.2.31</ecNumber>
    </recommendedName>
</protein>
<dbReference type="SUPFAM" id="SSF48150">
    <property type="entry name" value="DNA-glycosylase"/>
    <property type="match status" value="1"/>
</dbReference>
<evidence type="ECO:0000256" key="4">
    <source>
        <dbReference type="ARBA" id="ARBA00012045"/>
    </source>
</evidence>
<evidence type="ECO:0000256" key="14">
    <source>
        <dbReference type="SAM" id="MobiDB-lite"/>
    </source>
</evidence>
<evidence type="ECO:0000313" key="16">
    <source>
        <dbReference type="EMBL" id="KXA22376.1"/>
    </source>
</evidence>
<sequence length="360" mass="39856">MQHNPQSLPKESLPKESLPKAHLPKAHLTEDSLQEEHLPEKSPQSLRELASLTRNSVALFWHNCARDLPWRFGRTTPWGVLVCEVMSQQTQMSRVVPYWLTWMQTWPDAQSLAHATSAEIITAWGRLGYPRRALRLQSCAKVVAETYHNKLPRTYEELTALPGVGDYTASAVLSFAYGKHIAVVDTNIRRVLVRAFTGTESHGGSTTQSDRELAAAVLPEDNHSATSATNATNATNASSATCTSSVWNQAIMEIGATICTAQSPQCTVCPLQTWCRFKAAGFPGLGVRRTRPQQHFAGTNRQVRGIILQALREAHRKQQVLQHSEISNLWSNQAQLGECIASLDHDRLITILPDGTLTLP</sequence>
<evidence type="ECO:0000256" key="6">
    <source>
        <dbReference type="ARBA" id="ARBA00022485"/>
    </source>
</evidence>
<evidence type="ECO:0000256" key="8">
    <source>
        <dbReference type="ARBA" id="ARBA00022763"/>
    </source>
</evidence>
<evidence type="ECO:0000256" key="5">
    <source>
        <dbReference type="ARBA" id="ARBA00022023"/>
    </source>
</evidence>
<keyword evidence="11" id="KW-0411">Iron-sulfur</keyword>
<keyword evidence="13" id="KW-0326">Glycosidase</keyword>
<dbReference type="SMART" id="SM00478">
    <property type="entry name" value="ENDO3c"/>
    <property type="match status" value="1"/>
</dbReference>
<evidence type="ECO:0000259" key="15">
    <source>
        <dbReference type="SMART" id="SM00478"/>
    </source>
</evidence>
<dbReference type="GO" id="GO:0032357">
    <property type="term" value="F:oxidized purine DNA binding"/>
    <property type="evidence" value="ECO:0007669"/>
    <property type="project" value="TreeGrafter"/>
</dbReference>
<evidence type="ECO:0000256" key="11">
    <source>
        <dbReference type="ARBA" id="ARBA00023014"/>
    </source>
</evidence>
<keyword evidence="10" id="KW-0408">Iron</keyword>
<comment type="cofactor">
    <cofactor evidence="2">
        <name>[4Fe-4S] cluster</name>
        <dbReference type="ChEBI" id="CHEBI:49883"/>
    </cofactor>
</comment>
<dbReference type="SMART" id="SM00525">
    <property type="entry name" value="FES"/>
    <property type="match status" value="1"/>
</dbReference>
<keyword evidence="9" id="KW-0378">Hydrolase</keyword>
<keyword evidence="7" id="KW-0479">Metal-binding</keyword>
<dbReference type="Pfam" id="PF00730">
    <property type="entry name" value="HhH-GPD"/>
    <property type="match status" value="1"/>
</dbReference>
<dbReference type="CDD" id="cd00056">
    <property type="entry name" value="ENDO3c"/>
    <property type="match status" value="1"/>
</dbReference>
<feature type="region of interest" description="Disordered" evidence="14">
    <location>
        <begin position="1"/>
        <end position="45"/>
    </location>
</feature>
<comment type="caution">
    <text evidence="16">The sequence shown here is derived from an EMBL/GenBank/DDBJ whole genome shotgun (WGS) entry which is preliminary data.</text>
</comment>
<dbReference type="PANTHER" id="PTHR42944">
    <property type="entry name" value="ADENINE DNA GLYCOSYLASE"/>
    <property type="match status" value="1"/>
</dbReference>
<dbReference type="PANTHER" id="PTHR42944:SF1">
    <property type="entry name" value="ADENINE DNA GLYCOSYLASE"/>
    <property type="match status" value="1"/>
</dbReference>
<accession>A0A133P1J6</accession>
<dbReference type="AlphaFoldDB" id="A0A133P1J6"/>
<dbReference type="InterPro" id="IPR004036">
    <property type="entry name" value="Endonuclease-III-like_CS2"/>
</dbReference>
<evidence type="ECO:0000313" key="17">
    <source>
        <dbReference type="Proteomes" id="UP000070687"/>
    </source>
</evidence>
<keyword evidence="6" id="KW-0004">4Fe-4S</keyword>
<gene>
    <name evidence="16" type="ORF">HMPREF3208_00333</name>
</gene>
<reference evidence="16 17" key="1">
    <citation type="submission" date="2016-01" db="EMBL/GenBank/DDBJ databases">
        <authorList>
            <person name="Oliw E.H."/>
        </authorList>
    </citation>
    <scope>NUCLEOTIDE SEQUENCE [LARGE SCALE GENOMIC DNA]</scope>
    <source>
        <strain evidence="16 17">PSS_7772B</strain>
    </source>
</reference>
<organism evidence="16 17">
    <name type="scientific">Gardnerella vaginalis</name>
    <dbReference type="NCBI Taxonomy" id="2702"/>
    <lineage>
        <taxon>Bacteria</taxon>
        <taxon>Bacillati</taxon>
        <taxon>Actinomycetota</taxon>
        <taxon>Actinomycetes</taxon>
        <taxon>Bifidobacteriales</taxon>
        <taxon>Bifidobacteriaceae</taxon>
        <taxon>Gardnerella</taxon>
    </lineage>
</organism>
<dbReference type="GO" id="GO:0006298">
    <property type="term" value="P:mismatch repair"/>
    <property type="evidence" value="ECO:0007669"/>
    <property type="project" value="TreeGrafter"/>
</dbReference>
<evidence type="ECO:0000256" key="10">
    <source>
        <dbReference type="ARBA" id="ARBA00023004"/>
    </source>
</evidence>
<dbReference type="RefSeq" id="WP_230953042.1">
    <property type="nucleotide sequence ID" value="NZ_KQ956835.1"/>
</dbReference>
<evidence type="ECO:0000256" key="1">
    <source>
        <dbReference type="ARBA" id="ARBA00000843"/>
    </source>
</evidence>
<dbReference type="InterPro" id="IPR003265">
    <property type="entry name" value="HhH-GPD_domain"/>
</dbReference>
<name>A0A133P1J6_GARVA</name>
<dbReference type="GO" id="GO:0035485">
    <property type="term" value="F:adenine/guanine mispair binding"/>
    <property type="evidence" value="ECO:0007669"/>
    <property type="project" value="TreeGrafter"/>
</dbReference>
<dbReference type="InterPro" id="IPR011257">
    <property type="entry name" value="DNA_glycosylase"/>
</dbReference>
<evidence type="ECO:0000256" key="12">
    <source>
        <dbReference type="ARBA" id="ARBA00023204"/>
    </source>
</evidence>
<keyword evidence="12" id="KW-0234">DNA repair</keyword>
<dbReference type="Gene3D" id="1.10.340.30">
    <property type="entry name" value="Hypothetical protein, domain 2"/>
    <property type="match status" value="1"/>
</dbReference>
<feature type="domain" description="HhH-GPD" evidence="15">
    <location>
        <begin position="86"/>
        <end position="257"/>
    </location>
</feature>
<evidence type="ECO:0000256" key="9">
    <source>
        <dbReference type="ARBA" id="ARBA00022801"/>
    </source>
</evidence>
<dbReference type="EMBL" id="LRQB01000012">
    <property type="protein sequence ID" value="KXA22376.1"/>
    <property type="molecule type" value="Genomic_DNA"/>
</dbReference>
<evidence type="ECO:0000256" key="2">
    <source>
        <dbReference type="ARBA" id="ARBA00001966"/>
    </source>
</evidence>
<evidence type="ECO:0000256" key="13">
    <source>
        <dbReference type="ARBA" id="ARBA00023295"/>
    </source>
</evidence>
<dbReference type="PROSITE" id="PS01155">
    <property type="entry name" value="ENDONUCLEASE_III_2"/>
    <property type="match status" value="1"/>
</dbReference>
<dbReference type="Gene3D" id="1.10.1670.10">
    <property type="entry name" value="Helix-hairpin-Helix base-excision DNA repair enzymes (C-terminal)"/>
    <property type="match status" value="1"/>
</dbReference>
<dbReference type="InterPro" id="IPR000445">
    <property type="entry name" value="HhH_motif"/>
</dbReference>
<keyword evidence="8" id="KW-0227">DNA damage</keyword>
<dbReference type="EC" id="3.2.2.31" evidence="4"/>
<dbReference type="InterPro" id="IPR003651">
    <property type="entry name" value="Endonuclease3_FeS-loop_motif"/>
</dbReference>
<dbReference type="GO" id="GO:0034039">
    <property type="term" value="F:8-oxo-7,8-dihydroguanine DNA N-glycosylase activity"/>
    <property type="evidence" value="ECO:0007669"/>
    <property type="project" value="TreeGrafter"/>
</dbReference>
<evidence type="ECO:0000256" key="3">
    <source>
        <dbReference type="ARBA" id="ARBA00008343"/>
    </source>
</evidence>
<dbReference type="GO" id="GO:0006284">
    <property type="term" value="P:base-excision repair"/>
    <property type="evidence" value="ECO:0007669"/>
    <property type="project" value="InterPro"/>
</dbReference>
<dbReference type="GO" id="GO:0051539">
    <property type="term" value="F:4 iron, 4 sulfur cluster binding"/>
    <property type="evidence" value="ECO:0007669"/>
    <property type="project" value="UniProtKB-KW"/>
</dbReference>
<dbReference type="GO" id="GO:0046872">
    <property type="term" value="F:metal ion binding"/>
    <property type="evidence" value="ECO:0007669"/>
    <property type="project" value="UniProtKB-KW"/>
</dbReference>
<dbReference type="GO" id="GO:0000701">
    <property type="term" value="F:purine-specific mismatch base pair DNA N-glycosylase activity"/>
    <property type="evidence" value="ECO:0007669"/>
    <property type="project" value="UniProtKB-EC"/>
</dbReference>
<feature type="compositionally biased region" description="Basic and acidic residues" evidence="14">
    <location>
        <begin position="27"/>
        <end position="40"/>
    </location>
</feature>
<dbReference type="InterPro" id="IPR044298">
    <property type="entry name" value="MIG/MutY"/>
</dbReference>
<comment type="similarity">
    <text evidence="3">Belongs to the Nth/MutY family.</text>
</comment>
<dbReference type="Proteomes" id="UP000070687">
    <property type="component" value="Unassembled WGS sequence"/>
</dbReference>